<reference evidence="5" key="1">
    <citation type="submission" date="2016-10" db="EMBL/GenBank/DDBJ databases">
        <authorList>
            <person name="Varghese N."/>
            <person name="Submissions S."/>
        </authorList>
    </citation>
    <scope>NUCLEOTIDE SEQUENCE [LARGE SCALE GENOMIC DNA]</scope>
    <source>
        <strain evidence="5">BL9</strain>
    </source>
</reference>
<name>A0A1G5BAW0_9BACL</name>
<dbReference type="Gene3D" id="2.40.40.10">
    <property type="entry name" value="RlpA-like domain"/>
    <property type="match status" value="1"/>
</dbReference>
<protein>
    <submittedName>
        <fullName evidence="4">Peptidoglycan-binding domain-containing protein, expansin</fullName>
    </submittedName>
</protein>
<dbReference type="EMBL" id="FMVM01000001">
    <property type="protein sequence ID" value="SCX87130.1"/>
    <property type="molecule type" value="Genomic_DNA"/>
</dbReference>
<feature type="chain" id="PRO_5011591100" evidence="2">
    <location>
        <begin position="31"/>
        <end position="238"/>
    </location>
</feature>
<dbReference type="InterPro" id="IPR009009">
    <property type="entry name" value="RlpA-like_DPBB"/>
</dbReference>
<dbReference type="SUPFAM" id="SSF50685">
    <property type="entry name" value="Barwin-like endoglucanases"/>
    <property type="match status" value="1"/>
</dbReference>
<dbReference type="SUPFAM" id="SSF49590">
    <property type="entry name" value="PHL pollen allergen"/>
    <property type="match status" value="1"/>
</dbReference>
<feature type="domain" description="RlpA-like protein double-psi beta-barrel" evidence="3">
    <location>
        <begin position="81"/>
        <end position="131"/>
    </location>
</feature>
<dbReference type="InterPro" id="IPR049818">
    <property type="entry name" value="Expansin_EXLX1-like"/>
</dbReference>
<dbReference type="STRING" id="582692.SAMN05720606_101291"/>
<dbReference type="Pfam" id="PF03330">
    <property type="entry name" value="DPBB_1"/>
    <property type="match status" value="1"/>
</dbReference>
<dbReference type="RefSeq" id="WP_090915207.1">
    <property type="nucleotide sequence ID" value="NZ_FMVM01000001.1"/>
</dbReference>
<evidence type="ECO:0000256" key="2">
    <source>
        <dbReference type="SAM" id="SignalP"/>
    </source>
</evidence>
<proteinExistence type="predicted"/>
<dbReference type="InterPro" id="IPR036749">
    <property type="entry name" value="Expansin_CBD_sf"/>
</dbReference>
<dbReference type="InterPro" id="IPR051477">
    <property type="entry name" value="Expansin_CellWall"/>
</dbReference>
<dbReference type="Gene3D" id="2.60.40.760">
    <property type="entry name" value="Expansin, cellulose-binding-like domain"/>
    <property type="match status" value="1"/>
</dbReference>
<organism evidence="4 5">
    <name type="scientific">Paenibacillus polysaccharolyticus</name>
    <dbReference type="NCBI Taxonomy" id="582692"/>
    <lineage>
        <taxon>Bacteria</taxon>
        <taxon>Bacillati</taxon>
        <taxon>Bacillota</taxon>
        <taxon>Bacilli</taxon>
        <taxon>Bacillales</taxon>
        <taxon>Paenibacillaceae</taxon>
        <taxon>Paenibacillus</taxon>
    </lineage>
</organism>
<dbReference type="PANTHER" id="PTHR31836:SF21">
    <property type="entry name" value="EXPANSIN-LIKE PROTEIN 7"/>
    <property type="match status" value="1"/>
</dbReference>
<dbReference type="NCBIfam" id="NF041144">
    <property type="entry name" value="expansin_EXLX1"/>
    <property type="match status" value="1"/>
</dbReference>
<keyword evidence="5" id="KW-1185">Reference proteome</keyword>
<keyword evidence="1 2" id="KW-0732">Signal</keyword>
<dbReference type="AlphaFoldDB" id="A0A1G5BAW0"/>
<dbReference type="PANTHER" id="PTHR31836">
    <property type="match status" value="1"/>
</dbReference>
<accession>A0A1G5BAW0</accession>
<dbReference type="CDD" id="cd22272">
    <property type="entry name" value="DPBB_EXLX1-like"/>
    <property type="match status" value="1"/>
</dbReference>
<evidence type="ECO:0000313" key="5">
    <source>
        <dbReference type="Proteomes" id="UP000198538"/>
    </source>
</evidence>
<evidence type="ECO:0000259" key="3">
    <source>
        <dbReference type="Pfam" id="PF03330"/>
    </source>
</evidence>
<evidence type="ECO:0000256" key="1">
    <source>
        <dbReference type="ARBA" id="ARBA00022729"/>
    </source>
</evidence>
<sequence>MSKKSRFQRFRRSATGILLGLILFALPASAAWNDTYQGYATYTGSGYSGGAVLLDPIPADMKITALNPYQLNYNGVKAALAGAYLEVQGPKGKTVVYVTDLYPEGASGALDLSPNAFNQIGDPKAGKINISWKVVKAPIKGNVSYRIKEGSSQWWAAIQVRHHKYPVLKFEVKQKNGSWLNLEKQDYNHFLGTGLGKEQLSIRITDIRGKVVYDSIPALPNDGSGGAYIVPGNVQFPD</sequence>
<dbReference type="InterPro" id="IPR036908">
    <property type="entry name" value="RlpA-like_sf"/>
</dbReference>
<dbReference type="Proteomes" id="UP000198538">
    <property type="component" value="Unassembled WGS sequence"/>
</dbReference>
<feature type="signal peptide" evidence="2">
    <location>
        <begin position="1"/>
        <end position="30"/>
    </location>
</feature>
<evidence type="ECO:0000313" key="4">
    <source>
        <dbReference type="EMBL" id="SCX87130.1"/>
    </source>
</evidence>
<gene>
    <name evidence="4" type="ORF">SAMN05720606_101291</name>
</gene>